<feature type="transmembrane region" description="Helical" evidence="6">
    <location>
        <begin position="164"/>
        <end position="185"/>
    </location>
</feature>
<feature type="transmembrane region" description="Helical" evidence="6">
    <location>
        <begin position="7"/>
        <end position="25"/>
    </location>
</feature>
<reference evidence="8 9" key="1">
    <citation type="journal article" date="2014" name="Genome Announc.">
        <title>Draft Genome Sequence of Lutibaculum baratangense Strain AMV1T, Isolated from a Mud Volcano in Andamans, India.</title>
        <authorList>
            <person name="Singh A."/>
            <person name="Sreenivas A."/>
            <person name="Sathyanarayana Reddy G."/>
            <person name="Pinnaka A.K."/>
            <person name="Shivaji S."/>
        </authorList>
    </citation>
    <scope>NUCLEOTIDE SEQUENCE [LARGE SCALE GENOMIC DNA]</scope>
    <source>
        <strain evidence="8 9">AMV1</strain>
    </source>
</reference>
<evidence type="ECO:0000256" key="4">
    <source>
        <dbReference type="ARBA" id="ARBA00022989"/>
    </source>
</evidence>
<dbReference type="OrthoDB" id="370799at2"/>
<protein>
    <recommendedName>
        <fullName evidence="6">TVP38/TMEM64 family membrane protein</fullName>
    </recommendedName>
</protein>
<keyword evidence="2 6" id="KW-1003">Cell membrane</keyword>
<evidence type="ECO:0000313" key="9">
    <source>
        <dbReference type="Proteomes" id="UP000017819"/>
    </source>
</evidence>
<dbReference type="EMBL" id="AWXZ01000030">
    <property type="protein sequence ID" value="ESR24623.1"/>
    <property type="molecule type" value="Genomic_DNA"/>
</dbReference>
<evidence type="ECO:0000256" key="3">
    <source>
        <dbReference type="ARBA" id="ARBA00022692"/>
    </source>
</evidence>
<dbReference type="RefSeq" id="WP_023432432.1">
    <property type="nucleotide sequence ID" value="NZ_AWXZ01000030.1"/>
</dbReference>
<proteinExistence type="inferred from homology"/>
<comment type="subcellular location">
    <subcellularLocation>
        <location evidence="1 6">Cell membrane</location>
        <topology evidence="1 6">Multi-pass membrane protein</topology>
    </subcellularLocation>
</comment>
<dbReference type="InterPro" id="IPR015414">
    <property type="entry name" value="TMEM64"/>
</dbReference>
<organism evidence="8 9">
    <name type="scientific">Lutibaculum baratangense AMV1</name>
    <dbReference type="NCBI Taxonomy" id="631454"/>
    <lineage>
        <taxon>Bacteria</taxon>
        <taxon>Pseudomonadati</taxon>
        <taxon>Pseudomonadota</taxon>
        <taxon>Alphaproteobacteria</taxon>
        <taxon>Hyphomicrobiales</taxon>
        <taxon>Tepidamorphaceae</taxon>
        <taxon>Lutibaculum</taxon>
    </lineage>
</organism>
<evidence type="ECO:0000256" key="2">
    <source>
        <dbReference type="ARBA" id="ARBA00022475"/>
    </source>
</evidence>
<name>V4TEJ8_9HYPH</name>
<accession>V4TEJ8</accession>
<evidence type="ECO:0000259" key="7">
    <source>
        <dbReference type="Pfam" id="PF09335"/>
    </source>
</evidence>
<dbReference type="STRING" id="631454.N177_2303"/>
<evidence type="ECO:0000256" key="5">
    <source>
        <dbReference type="ARBA" id="ARBA00023136"/>
    </source>
</evidence>
<keyword evidence="5 6" id="KW-0472">Membrane</keyword>
<evidence type="ECO:0000256" key="1">
    <source>
        <dbReference type="ARBA" id="ARBA00004651"/>
    </source>
</evidence>
<evidence type="ECO:0000256" key="6">
    <source>
        <dbReference type="RuleBase" id="RU366058"/>
    </source>
</evidence>
<dbReference type="eggNOG" id="COG0398">
    <property type="taxonomic scope" value="Bacteria"/>
</dbReference>
<dbReference type="InterPro" id="IPR032816">
    <property type="entry name" value="VTT_dom"/>
</dbReference>
<gene>
    <name evidence="8" type="ORF">N177_2303</name>
</gene>
<feature type="transmembrane region" description="Helical" evidence="6">
    <location>
        <begin position="191"/>
        <end position="214"/>
    </location>
</feature>
<comment type="similarity">
    <text evidence="6">Belongs to the TVP38/TMEM64 family.</text>
</comment>
<evidence type="ECO:0000313" key="8">
    <source>
        <dbReference type="EMBL" id="ESR24623.1"/>
    </source>
</evidence>
<feature type="domain" description="VTT" evidence="7">
    <location>
        <begin position="69"/>
        <end position="187"/>
    </location>
</feature>
<dbReference type="PANTHER" id="PTHR12677:SF59">
    <property type="entry name" value="GOLGI APPARATUS MEMBRANE PROTEIN TVP38-RELATED"/>
    <property type="match status" value="1"/>
</dbReference>
<feature type="transmembrane region" description="Helical" evidence="6">
    <location>
        <begin position="133"/>
        <end position="157"/>
    </location>
</feature>
<sequence>MNSARSRLLVVIGTIVSIALLYWLAGRYTSLPDMLAEPAALREAVEQLGALGPVAVVAAMAAAIIFSPIPSGPIGLASGAAFGPLWGGVLVVAGSFAGATVAFLIGRLIGRQVISGWKAAEALHRRFEDHSQLWLMLAVFLSRLVPFISFDAVSYVAGATPLRYWRFALATFLGVTPISFVITYAGEATLLAGSTAVTVALVILGLVTLVPAMLAGMRGRRSRR</sequence>
<feature type="transmembrane region" description="Helical" evidence="6">
    <location>
        <begin position="50"/>
        <end position="69"/>
    </location>
</feature>
<dbReference type="GO" id="GO:0005886">
    <property type="term" value="C:plasma membrane"/>
    <property type="evidence" value="ECO:0007669"/>
    <property type="project" value="UniProtKB-SubCell"/>
</dbReference>
<dbReference type="PANTHER" id="PTHR12677">
    <property type="entry name" value="GOLGI APPARATUS MEMBRANE PROTEIN TVP38-RELATED"/>
    <property type="match status" value="1"/>
</dbReference>
<keyword evidence="3 6" id="KW-0812">Transmembrane</keyword>
<keyword evidence="4 6" id="KW-1133">Transmembrane helix</keyword>
<comment type="caution">
    <text evidence="8">The sequence shown here is derived from an EMBL/GenBank/DDBJ whole genome shotgun (WGS) entry which is preliminary data.</text>
</comment>
<dbReference type="Pfam" id="PF09335">
    <property type="entry name" value="VTT_dom"/>
    <property type="match status" value="1"/>
</dbReference>
<dbReference type="AlphaFoldDB" id="V4TEJ8"/>
<feature type="transmembrane region" description="Helical" evidence="6">
    <location>
        <begin position="81"/>
        <end position="105"/>
    </location>
</feature>
<dbReference type="Proteomes" id="UP000017819">
    <property type="component" value="Unassembled WGS sequence"/>
</dbReference>
<keyword evidence="9" id="KW-1185">Reference proteome</keyword>